<evidence type="ECO:0000256" key="5">
    <source>
        <dbReference type="ARBA" id="ARBA00048128"/>
    </source>
</evidence>
<evidence type="ECO:0000256" key="2">
    <source>
        <dbReference type="ARBA" id="ARBA00012415"/>
    </source>
</evidence>
<dbReference type="Pfam" id="PF00483">
    <property type="entry name" value="NTP_transferase"/>
    <property type="match status" value="1"/>
</dbReference>
<dbReference type="AlphaFoldDB" id="A0A0G1GED0"/>
<dbReference type="Gene3D" id="3.90.550.10">
    <property type="entry name" value="Spore Coat Polysaccharide Biosynthesis Protein SpsA, Chain A"/>
    <property type="match status" value="1"/>
</dbReference>
<dbReference type="InterPro" id="IPR005771">
    <property type="entry name" value="GalU_uridylyltTrfase_bac/arc"/>
</dbReference>
<dbReference type="EMBL" id="LCFQ01000013">
    <property type="protein sequence ID" value="KKS97223.1"/>
    <property type="molecule type" value="Genomic_DNA"/>
</dbReference>
<proteinExistence type="inferred from homology"/>
<sequence length="232" mass="26872">MLPLIDKPVIEWTVDEAIYSGCKNIIIVINKQKELIKKYLVNTKKHHVNIQYTFVYQKSPKGIAHAIWCCRNLIKKDVFCVSLPDLPIISKKPALKQLINVYLKEKSHYISFDKFPPENLDLYGECLTQKKFDKLIIRHFCSKVSSKKPHHKNNKIRMSGRFIFTTKIFPIIKSLLKNRIKTEITDVDALHAALEARQNVYGIKIIGHTYDTGTPKGYVRANTAFFKKSIIK</sequence>
<gene>
    <name evidence="7" type="ORF">UV74_C0013G0345</name>
</gene>
<dbReference type="Proteomes" id="UP000034090">
    <property type="component" value="Unassembled WGS sequence"/>
</dbReference>
<dbReference type="PANTHER" id="PTHR43197">
    <property type="entry name" value="UTP--GLUCOSE-1-PHOSPHATE URIDYLYLTRANSFERASE"/>
    <property type="match status" value="1"/>
</dbReference>
<dbReference type="GO" id="GO:0003983">
    <property type="term" value="F:UTP:glucose-1-phosphate uridylyltransferase activity"/>
    <property type="evidence" value="ECO:0007669"/>
    <property type="project" value="UniProtKB-EC"/>
</dbReference>
<evidence type="ECO:0000313" key="7">
    <source>
        <dbReference type="EMBL" id="KKS97223.1"/>
    </source>
</evidence>
<comment type="catalytic activity">
    <reaction evidence="5">
        <text>alpha-D-glucose 1-phosphate + UTP + H(+) = UDP-alpha-D-glucose + diphosphate</text>
        <dbReference type="Rhea" id="RHEA:19889"/>
        <dbReference type="ChEBI" id="CHEBI:15378"/>
        <dbReference type="ChEBI" id="CHEBI:33019"/>
        <dbReference type="ChEBI" id="CHEBI:46398"/>
        <dbReference type="ChEBI" id="CHEBI:58601"/>
        <dbReference type="ChEBI" id="CHEBI:58885"/>
        <dbReference type="EC" id="2.7.7.9"/>
    </reaction>
</comment>
<dbReference type="InterPro" id="IPR029044">
    <property type="entry name" value="Nucleotide-diphossugar_trans"/>
</dbReference>
<evidence type="ECO:0000256" key="4">
    <source>
        <dbReference type="ARBA" id="ARBA00022695"/>
    </source>
</evidence>
<comment type="similarity">
    <text evidence="1">Belongs to the UDPGP type 2 family.</text>
</comment>
<evidence type="ECO:0000259" key="6">
    <source>
        <dbReference type="Pfam" id="PF00483"/>
    </source>
</evidence>
<dbReference type="EC" id="2.7.7.9" evidence="2"/>
<feature type="domain" description="Nucleotidyl transferase" evidence="6">
    <location>
        <begin position="1"/>
        <end position="224"/>
    </location>
</feature>
<evidence type="ECO:0000256" key="1">
    <source>
        <dbReference type="ARBA" id="ARBA00006890"/>
    </source>
</evidence>
<reference evidence="7 8" key="1">
    <citation type="journal article" date="2015" name="Nature">
        <title>rRNA introns, odd ribosomes, and small enigmatic genomes across a large radiation of phyla.</title>
        <authorList>
            <person name="Brown C.T."/>
            <person name="Hug L.A."/>
            <person name="Thomas B.C."/>
            <person name="Sharon I."/>
            <person name="Castelle C.J."/>
            <person name="Singh A."/>
            <person name="Wilkins M.J."/>
            <person name="Williams K.H."/>
            <person name="Banfield J.F."/>
        </authorList>
    </citation>
    <scope>NUCLEOTIDE SEQUENCE [LARGE SCALE GENOMIC DNA]</scope>
</reference>
<dbReference type="GO" id="GO:0006011">
    <property type="term" value="P:UDP-alpha-D-glucose metabolic process"/>
    <property type="evidence" value="ECO:0007669"/>
    <property type="project" value="InterPro"/>
</dbReference>
<dbReference type="STRING" id="1618578.UV74_C0013G0345"/>
<dbReference type="PANTHER" id="PTHR43197:SF1">
    <property type="entry name" value="UTP--GLUCOSE-1-PHOSPHATE URIDYLYLTRANSFERASE"/>
    <property type="match status" value="1"/>
</dbReference>
<organism evidence="7 8">
    <name type="scientific">Candidatus Woesebacteria bacterium GW2011_GWB1_43_14</name>
    <dbReference type="NCBI Taxonomy" id="1618578"/>
    <lineage>
        <taxon>Bacteria</taxon>
        <taxon>Candidatus Woeseibacteriota</taxon>
    </lineage>
</organism>
<evidence type="ECO:0000313" key="8">
    <source>
        <dbReference type="Proteomes" id="UP000034090"/>
    </source>
</evidence>
<dbReference type="InterPro" id="IPR005835">
    <property type="entry name" value="NTP_transferase_dom"/>
</dbReference>
<keyword evidence="3 7" id="KW-0808">Transferase</keyword>
<protein>
    <recommendedName>
        <fullName evidence="2">UTP--glucose-1-phosphate uridylyltransferase</fullName>
        <ecNumber evidence="2">2.7.7.9</ecNumber>
    </recommendedName>
</protein>
<accession>A0A0G1GED0</accession>
<comment type="caution">
    <text evidence="7">The sequence shown here is derived from an EMBL/GenBank/DDBJ whole genome shotgun (WGS) entry which is preliminary data.</text>
</comment>
<keyword evidence="4 7" id="KW-0548">Nucleotidyltransferase</keyword>
<evidence type="ECO:0000256" key="3">
    <source>
        <dbReference type="ARBA" id="ARBA00022679"/>
    </source>
</evidence>
<dbReference type="SUPFAM" id="SSF53448">
    <property type="entry name" value="Nucleotide-diphospho-sugar transferases"/>
    <property type="match status" value="1"/>
</dbReference>
<name>A0A0G1GED0_9BACT</name>
<dbReference type="PATRIC" id="fig|1618578.3.peg.696"/>